<dbReference type="NCBIfam" id="NF041510">
    <property type="entry name" value="AMED_5909_fam"/>
    <property type="match status" value="1"/>
</dbReference>
<dbReference type="EMBL" id="CP001683">
    <property type="protein sequence ID" value="ACU98004.1"/>
    <property type="molecule type" value="Genomic_DNA"/>
</dbReference>
<dbReference type="AlphaFoldDB" id="C7MXS6"/>
<gene>
    <name evidence="1" type="ordered locus">Svir_30290</name>
</gene>
<reference evidence="1 2" key="1">
    <citation type="journal article" date="2009" name="Stand. Genomic Sci.">
        <title>Complete genome sequence of Saccharomonospora viridis type strain (P101).</title>
        <authorList>
            <person name="Pati A."/>
            <person name="Sikorski J."/>
            <person name="Nolan M."/>
            <person name="Lapidus A."/>
            <person name="Copeland A."/>
            <person name="Glavina Del Rio T."/>
            <person name="Lucas S."/>
            <person name="Chen F."/>
            <person name="Tice H."/>
            <person name="Pitluck S."/>
            <person name="Cheng J.F."/>
            <person name="Chertkov O."/>
            <person name="Brettin T."/>
            <person name="Han C."/>
            <person name="Detter J.C."/>
            <person name="Kuske C."/>
            <person name="Bruce D."/>
            <person name="Goodwin L."/>
            <person name="Chain P."/>
            <person name="D'haeseleer P."/>
            <person name="Chen A."/>
            <person name="Palaniappan K."/>
            <person name="Ivanova N."/>
            <person name="Mavromatis K."/>
            <person name="Mikhailova N."/>
            <person name="Rohde M."/>
            <person name="Tindall B.J."/>
            <person name="Goker M."/>
            <person name="Bristow J."/>
            <person name="Eisen J.A."/>
            <person name="Markowitz V."/>
            <person name="Hugenholtz P."/>
            <person name="Kyrpides N.C."/>
            <person name="Klenk H.P."/>
        </authorList>
    </citation>
    <scope>NUCLEOTIDE SEQUENCE [LARGE SCALE GENOMIC DNA]</scope>
    <source>
        <strain evidence="2">ATCC 15386 / DSM 43017 / JCM 3036 / NBRC 12207 / P101</strain>
    </source>
</reference>
<evidence type="ECO:0000313" key="2">
    <source>
        <dbReference type="Proteomes" id="UP000000841"/>
    </source>
</evidence>
<accession>C7MXS6</accession>
<proteinExistence type="predicted"/>
<dbReference type="HOGENOM" id="CLU_167609_0_0_11"/>
<sequence length="118" mass="13080">MLGEGWTVSFRLGEQVSGQRVDSGRVESGGVRVAESVPEVRTLSQAHAVLEAIRPALDAPSAEWLRYYLCSARVYAEVAEIDRGHHHEAMYWADRERRKAEAIKRTGVHGGPGRVVQV</sequence>
<dbReference type="InterPro" id="IPR048152">
    <property type="entry name" value="AMED_5909-like"/>
</dbReference>
<evidence type="ECO:0000313" key="1">
    <source>
        <dbReference type="EMBL" id="ACU98004.1"/>
    </source>
</evidence>
<dbReference type="KEGG" id="svi:Svir_30290"/>
<dbReference type="Proteomes" id="UP000000841">
    <property type="component" value="Chromosome"/>
</dbReference>
<name>C7MXS6_SACVD</name>
<protein>
    <submittedName>
        <fullName evidence="1">Uncharacterized protein</fullName>
    </submittedName>
</protein>
<organism evidence="1 2">
    <name type="scientific">Saccharomonospora viridis (strain ATCC 15386 / DSM 43017 / JCM 3036 / CCUG 5913 / NBRC 12207 / NCIMB 9602 / P101)</name>
    <name type="common">Thermoactinomyces viridis</name>
    <dbReference type="NCBI Taxonomy" id="471857"/>
    <lineage>
        <taxon>Bacteria</taxon>
        <taxon>Bacillati</taxon>
        <taxon>Actinomycetota</taxon>
        <taxon>Actinomycetes</taxon>
        <taxon>Pseudonocardiales</taxon>
        <taxon>Pseudonocardiaceae</taxon>
        <taxon>Saccharomonospora</taxon>
    </lineage>
</organism>
<keyword evidence="2" id="KW-1185">Reference proteome</keyword>
<dbReference type="eggNOG" id="ENOG5031XKP">
    <property type="taxonomic scope" value="Bacteria"/>
</dbReference>